<proteinExistence type="predicted"/>
<evidence type="ECO:0000313" key="1">
    <source>
        <dbReference type="EMBL" id="SFV27468.1"/>
    </source>
</evidence>
<organism evidence="1 2">
    <name type="scientific">Devosia crocina</name>
    <dbReference type="NCBI Taxonomy" id="429728"/>
    <lineage>
        <taxon>Bacteria</taxon>
        <taxon>Pseudomonadati</taxon>
        <taxon>Pseudomonadota</taxon>
        <taxon>Alphaproteobacteria</taxon>
        <taxon>Hyphomicrobiales</taxon>
        <taxon>Devosiaceae</taxon>
        <taxon>Devosia</taxon>
    </lineage>
</organism>
<reference evidence="1 2" key="1">
    <citation type="submission" date="2016-10" db="EMBL/GenBank/DDBJ databases">
        <authorList>
            <person name="de Groot N.N."/>
        </authorList>
    </citation>
    <scope>NUCLEOTIDE SEQUENCE [LARGE SCALE GENOMIC DNA]</scope>
    <source>
        <strain evidence="1 2">IPL20</strain>
    </source>
</reference>
<sequence>MNSLNGFGFVAIWNGIAPAYEADFKEWHEQEHMPERLAIPGFEVGMRWRAELSQSDYFTLYLLESPSVASSAAYVERLNAPTSWTRRVTARFTGNARCVGQIVWSSGEPSSSRIVAVQINNEIVETGLKEHCERIMAIPGVIGCHYGRSDTVTTAISTVERQGRTVSEPAGMVVIALDGDEVSGLDSEHLTAALPSQLAREAVFFHRELVMPRALS</sequence>
<dbReference type="AlphaFoldDB" id="A0A1I7MYM5"/>
<dbReference type="Proteomes" id="UP000199074">
    <property type="component" value="Unassembled WGS sequence"/>
</dbReference>
<dbReference type="EMBL" id="FPCK01000001">
    <property type="protein sequence ID" value="SFV27468.1"/>
    <property type="molecule type" value="Genomic_DNA"/>
</dbReference>
<dbReference type="STRING" id="429728.SAMN05216456_0286"/>
<evidence type="ECO:0000313" key="2">
    <source>
        <dbReference type="Proteomes" id="UP000199074"/>
    </source>
</evidence>
<accession>A0A1I7MYM5</accession>
<keyword evidence="2" id="KW-1185">Reference proteome</keyword>
<name>A0A1I7MYM5_9HYPH</name>
<gene>
    <name evidence="1" type="ORF">SAMN05216456_0286</name>
</gene>
<protein>
    <submittedName>
        <fullName evidence="1">Uncharacterized protein</fullName>
    </submittedName>
</protein>